<accession>A0A9Q0DFL8</accession>
<evidence type="ECO:0000256" key="1">
    <source>
        <dbReference type="SAM" id="MobiDB-lite"/>
    </source>
</evidence>
<reference evidence="2" key="1">
    <citation type="submission" date="2022-07" db="EMBL/GenBank/DDBJ databases">
        <title>Chromosome-level genome of Muraenolepis orangiensis.</title>
        <authorList>
            <person name="Kim J."/>
        </authorList>
    </citation>
    <scope>NUCLEOTIDE SEQUENCE</scope>
    <source>
        <strain evidence="2">KU_S4_2022</strain>
        <tissue evidence="2">Muscle</tissue>
    </source>
</reference>
<dbReference type="AlphaFoldDB" id="A0A9Q0DFL8"/>
<feature type="region of interest" description="Disordered" evidence="1">
    <location>
        <begin position="1"/>
        <end position="108"/>
    </location>
</feature>
<evidence type="ECO:0000313" key="3">
    <source>
        <dbReference type="Proteomes" id="UP001148018"/>
    </source>
</evidence>
<comment type="caution">
    <text evidence="2">The sequence shown here is derived from an EMBL/GenBank/DDBJ whole genome shotgun (WGS) entry which is preliminary data.</text>
</comment>
<gene>
    <name evidence="2" type="ORF">NHX12_013049</name>
</gene>
<organism evidence="2 3">
    <name type="scientific">Muraenolepis orangiensis</name>
    <name type="common">Patagonian moray cod</name>
    <dbReference type="NCBI Taxonomy" id="630683"/>
    <lineage>
        <taxon>Eukaryota</taxon>
        <taxon>Metazoa</taxon>
        <taxon>Chordata</taxon>
        <taxon>Craniata</taxon>
        <taxon>Vertebrata</taxon>
        <taxon>Euteleostomi</taxon>
        <taxon>Actinopterygii</taxon>
        <taxon>Neopterygii</taxon>
        <taxon>Teleostei</taxon>
        <taxon>Neoteleostei</taxon>
        <taxon>Acanthomorphata</taxon>
        <taxon>Zeiogadaria</taxon>
        <taxon>Gadariae</taxon>
        <taxon>Gadiformes</taxon>
        <taxon>Muraenolepidoidei</taxon>
        <taxon>Muraenolepididae</taxon>
        <taxon>Muraenolepis</taxon>
    </lineage>
</organism>
<name>A0A9Q0DFL8_9TELE</name>
<protein>
    <submittedName>
        <fullName evidence="2">Uncharacterized protein</fullName>
    </submittedName>
</protein>
<dbReference type="EMBL" id="JANIIK010000117">
    <property type="protein sequence ID" value="KAJ3586653.1"/>
    <property type="molecule type" value="Genomic_DNA"/>
</dbReference>
<proteinExistence type="predicted"/>
<evidence type="ECO:0000313" key="2">
    <source>
        <dbReference type="EMBL" id="KAJ3586653.1"/>
    </source>
</evidence>
<feature type="compositionally biased region" description="Polar residues" evidence="1">
    <location>
        <begin position="32"/>
        <end position="55"/>
    </location>
</feature>
<feature type="region of interest" description="Disordered" evidence="1">
    <location>
        <begin position="126"/>
        <end position="147"/>
    </location>
</feature>
<keyword evidence="3" id="KW-1185">Reference proteome</keyword>
<sequence>MADDTEGSRRNPGASQLVHEHPDHQGAAVLRTNDTATGTRLSRRQGSPTRPSTRVQHCVWKAVMDVSPVSPPNPQEERDVKRNHRDTPGTCETDPKGGQGRTQDSTRAPLKTLAKISASLFCVGQGLSSRGHEDGTVSHDGCAGRRS</sequence>
<dbReference type="Proteomes" id="UP001148018">
    <property type="component" value="Unassembled WGS sequence"/>
</dbReference>